<dbReference type="Gramene" id="PNW74920">
    <property type="protein sequence ID" value="PNW74920"/>
    <property type="gene ID" value="CHLRE_12g504400v5"/>
</dbReference>
<dbReference type="InParanoid" id="A0A2K3D317"/>
<sequence>MQELAERTRQALHWGARDFWPTHLEAERRALGEAGAFAAQLHALERHLHKWDSATEDMLRAASHFLTDAPRPRHFAQPDPADPATLTATPPTLIPPAAASDPRLCRLLSDPPLLRQLAGCLPLVVRDAVRHGLLEPVEVWLAAHEAAKERLSAMEPLRIRNDAARRAIHAAASAAGADQPGSAAHGHLVKAEEDGEPAMSEFEVARSALLCHLHWLAEGAAQIKAAAVAVAAAAQRGALRGDLAPPEGLIAPFPHELLGDHPDSAGATALATPIAPAASAAAPATPLEAAAGVAVEGTAPSAATAAAMAEAAIAAATTAAELASGQEVPPPQVMMIGGAEPGASGGASGGGGAVSDAVVLVPPGTAGVAAEAAVAAALETAAELGAEQWPASHITAAHAMSGPAAGRLRRLVLRPQRREAVRALWRLLAARALTHERAKGLPEVAMDQMTELRERAGVTGGFLMRPEMAPEYVMAGRRVLPGGGPLQFLRDTLMGPSDTAEEHHPQHHPQQHPHPQHHPQQHPQHAAATAAAAATGASPKHRPPVTPTTTPTDTAAATSPTATRASTAAGPLAEGVGAAAAREQMHEVAARGAGEAGAAATAALGGALTSPTDTGVWRFITETLVGPREEAGKGKKGKTGEVGARQEGAGLGGFVRDTVAGPAPETREAAEQGTREVAFGSGGTALPAAATSSLAAAARYQMSTATGGQLQHMDVLQPEAEAAAATAGGGGGSSDATAGRTASGGPASFVVDTLMGPETRQPQQPLMQGALGHAGGGGGPLPPLAAPKPVDPSLRPIPDVAGPSAASAGPSSREATTPEPPAAYTAGGTSGLSPAPASTVSSTIPATTTTATASGGYDVNAPPAIAADEAKARALALAEQAAAAATALTAAGAAVETSAASMDAATAAVDAAVAATSVAAAAMEAATDATVMAIDSAGAMTEVDVDVSRGGGGSGGMLRGPETPPPAPSVESAAPEARHTLGLVGAGGRPGPGSGDEDISEEEAGGVGIGGAAAINIGLSPAAAMAPGSPPLAPSRPLHTVAAGRPHVSPADIPEHARTYGRIGAGGEPGHGRRAAGGGSGGGGAGGGDVSSSSDVEGEAEAPVAVAGETGSEGRTGSGVPGAFGAVKSLIEEAAAGGVAVGGGGKVEQQAGGVRAAGEVAESPAGPALVEP</sequence>
<feature type="region of interest" description="Disordered" evidence="1">
    <location>
        <begin position="950"/>
        <end position="1003"/>
    </location>
</feature>
<dbReference type="KEGG" id="cre:CHLRE_12g504400v5"/>
<feature type="region of interest" description="Disordered" evidence="1">
    <location>
        <begin position="486"/>
        <end position="570"/>
    </location>
</feature>
<proteinExistence type="predicted"/>
<reference evidence="2 3" key="1">
    <citation type="journal article" date="2007" name="Science">
        <title>The Chlamydomonas genome reveals the evolution of key animal and plant functions.</title>
        <authorList>
            <person name="Merchant S.S."/>
            <person name="Prochnik S.E."/>
            <person name="Vallon O."/>
            <person name="Harris E.H."/>
            <person name="Karpowicz S.J."/>
            <person name="Witman G.B."/>
            <person name="Terry A."/>
            <person name="Salamov A."/>
            <person name="Fritz-Laylin L.K."/>
            <person name="Marechal-Drouard L."/>
            <person name="Marshall W.F."/>
            <person name="Qu L.H."/>
            <person name="Nelson D.R."/>
            <person name="Sanderfoot A.A."/>
            <person name="Spalding M.H."/>
            <person name="Kapitonov V.V."/>
            <person name="Ren Q."/>
            <person name="Ferris P."/>
            <person name="Lindquist E."/>
            <person name="Shapiro H."/>
            <person name="Lucas S.M."/>
            <person name="Grimwood J."/>
            <person name="Schmutz J."/>
            <person name="Cardol P."/>
            <person name="Cerutti H."/>
            <person name="Chanfreau G."/>
            <person name="Chen C.L."/>
            <person name="Cognat V."/>
            <person name="Croft M.T."/>
            <person name="Dent R."/>
            <person name="Dutcher S."/>
            <person name="Fernandez E."/>
            <person name="Fukuzawa H."/>
            <person name="Gonzalez-Ballester D."/>
            <person name="Gonzalez-Halphen D."/>
            <person name="Hallmann A."/>
            <person name="Hanikenne M."/>
            <person name="Hippler M."/>
            <person name="Inwood W."/>
            <person name="Jabbari K."/>
            <person name="Kalanon M."/>
            <person name="Kuras R."/>
            <person name="Lefebvre P.A."/>
            <person name="Lemaire S.D."/>
            <person name="Lobanov A.V."/>
            <person name="Lohr M."/>
            <person name="Manuell A."/>
            <person name="Meier I."/>
            <person name="Mets L."/>
            <person name="Mittag M."/>
            <person name="Mittelmeier T."/>
            <person name="Moroney J.V."/>
            <person name="Moseley J."/>
            <person name="Napoli C."/>
            <person name="Nedelcu A.M."/>
            <person name="Niyogi K."/>
            <person name="Novoselov S.V."/>
            <person name="Paulsen I.T."/>
            <person name="Pazour G."/>
            <person name="Purton S."/>
            <person name="Ral J.P."/>
            <person name="Riano-Pachon D.M."/>
            <person name="Riekhof W."/>
            <person name="Rymarquis L."/>
            <person name="Schroda M."/>
            <person name="Stern D."/>
            <person name="Umen J."/>
            <person name="Willows R."/>
            <person name="Wilson N."/>
            <person name="Zimmer S.L."/>
            <person name="Allmer J."/>
            <person name="Balk J."/>
            <person name="Bisova K."/>
            <person name="Chen C.J."/>
            <person name="Elias M."/>
            <person name="Gendler K."/>
            <person name="Hauser C."/>
            <person name="Lamb M.R."/>
            <person name="Ledford H."/>
            <person name="Long J.C."/>
            <person name="Minagawa J."/>
            <person name="Page M.D."/>
            <person name="Pan J."/>
            <person name="Pootakham W."/>
            <person name="Roje S."/>
            <person name="Rose A."/>
            <person name="Stahlberg E."/>
            <person name="Terauchi A.M."/>
            <person name="Yang P."/>
            <person name="Ball S."/>
            <person name="Bowler C."/>
            <person name="Dieckmann C.L."/>
            <person name="Gladyshev V.N."/>
            <person name="Green P."/>
            <person name="Jorgensen R."/>
            <person name="Mayfield S."/>
            <person name="Mueller-Roeber B."/>
            <person name="Rajamani S."/>
            <person name="Sayre R.T."/>
            <person name="Brokstein P."/>
            <person name="Dubchak I."/>
            <person name="Goodstein D."/>
            <person name="Hornick L."/>
            <person name="Huang Y.W."/>
            <person name="Jhaveri J."/>
            <person name="Luo Y."/>
            <person name="Martinez D."/>
            <person name="Ngau W.C."/>
            <person name="Otillar B."/>
            <person name="Poliakov A."/>
            <person name="Porter A."/>
            <person name="Szajkowski L."/>
            <person name="Werner G."/>
            <person name="Zhou K."/>
            <person name="Grigoriev I.V."/>
            <person name="Rokhsar D.S."/>
            <person name="Grossman A.R."/>
        </authorList>
    </citation>
    <scope>NUCLEOTIDE SEQUENCE [LARGE SCALE GENOMIC DNA]</scope>
    <source>
        <strain evidence="3">CC-503</strain>
    </source>
</reference>
<feature type="compositionally biased region" description="Low complexity" evidence="1">
    <location>
        <begin position="547"/>
        <end position="569"/>
    </location>
</feature>
<dbReference type="EMBL" id="CM008973">
    <property type="protein sequence ID" value="PNW74920.1"/>
    <property type="molecule type" value="Genomic_DNA"/>
</dbReference>
<feature type="compositionally biased region" description="Gly residues" evidence="1">
    <location>
        <begin position="984"/>
        <end position="994"/>
    </location>
</feature>
<feature type="compositionally biased region" description="Basic and acidic residues" evidence="1">
    <location>
        <begin position="665"/>
        <end position="674"/>
    </location>
</feature>
<accession>A0A2K3D317</accession>
<feature type="compositionally biased region" description="Low complexity" evidence="1">
    <location>
        <begin position="1090"/>
        <end position="1113"/>
    </location>
</feature>
<feature type="region of interest" description="Disordered" evidence="1">
    <location>
        <begin position="1059"/>
        <end position="1123"/>
    </location>
</feature>
<gene>
    <name evidence="2" type="ORF">CHLRE_12g504400v5</name>
</gene>
<keyword evidence="3" id="KW-1185">Reference proteome</keyword>
<dbReference type="AlphaFoldDB" id="A0A2K3D317"/>
<feature type="compositionally biased region" description="Low complexity" evidence="1">
    <location>
        <begin position="77"/>
        <end position="97"/>
    </location>
</feature>
<feature type="compositionally biased region" description="Low complexity" evidence="1">
    <location>
        <begin position="734"/>
        <end position="745"/>
    </location>
</feature>
<evidence type="ECO:0000256" key="1">
    <source>
        <dbReference type="SAM" id="MobiDB-lite"/>
    </source>
</evidence>
<feature type="region of interest" description="Disordered" evidence="1">
    <location>
        <begin position="76"/>
        <end position="97"/>
    </location>
</feature>
<feature type="compositionally biased region" description="Low complexity" evidence="1">
    <location>
        <begin position="1147"/>
        <end position="1162"/>
    </location>
</feature>
<feature type="region of interest" description="Disordered" evidence="1">
    <location>
        <begin position="1139"/>
        <end position="1172"/>
    </location>
</feature>
<dbReference type="RefSeq" id="XP_042918228.1">
    <property type="nucleotide sequence ID" value="XM_043068139.1"/>
</dbReference>
<evidence type="ECO:0000313" key="2">
    <source>
        <dbReference type="EMBL" id="PNW74920.1"/>
    </source>
</evidence>
<feature type="region of interest" description="Disordered" evidence="1">
    <location>
        <begin position="720"/>
        <end position="842"/>
    </location>
</feature>
<name>A0A2K3D317_CHLRE</name>
<dbReference type="GeneID" id="66055500"/>
<organism evidence="2 3">
    <name type="scientific">Chlamydomonas reinhardtii</name>
    <name type="common">Chlamydomonas smithii</name>
    <dbReference type="NCBI Taxonomy" id="3055"/>
    <lineage>
        <taxon>Eukaryota</taxon>
        <taxon>Viridiplantae</taxon>
        <taxon>Chlorophyta</taxon>
        <taxon>core chlorophytes</taxon>
        <taxon>Chlorophyceae</taxon>
        <taxon>CS clade</taxon>
        <taxon>Chlamydomonadales</taxon>
        <taxon>Chlamydomonadaceae</taxon>
        <taxon>Chlamydomonas</taxon>
    </lineage>
</organism>
<protein>
    <submittedName>
        <fullName evidence="2">Uncharacterized protein</fullName>
    </submittedName>
</protein>
<feature type="compositionally biased region" description="Pro residues" evidence="1">
    <location>
        <begin position="780"/>
        <end position="790"/>
    </location>
</feature>
<dbReference type="OrthoDB" id="550799at2759"/>
<feature type="compositionally biased region" description="Gly residues" evidence="1">
    <location>
        <begin position="1063"/>
        <end position="1089"/>
    </location>
</feature>
<evidence type="ECO:0000313" key="3">
    <source>
        <dbReference type="Proteomes" id="UP000006906"/>
    </source>
</evidence>
<feature type="compositionally biased region" description="Low complexity" evidence="1">
    <location>
        <begin position="521"/>
        <end position="535"/>
    </location>
</feature>
<feature type="region of interest" description="Disordered" evidence="1">
    <location>
        <begin position="652"/>
        <end position="674"/>
    </location>
</feature>
<dbReference type="Proteomes" id="UP000006906">
    <property type="component" value="Chromosome 12"/>
</dbReference>
<feature type="compositionally biased region" description="Basic residues" evidence="1">
    <location>
        <begin position="505"/>
        <end position="520"/>
    </location>
</feature>
<feature type="compositionally biased region" description="Low complexity" evidence="1">
    <location>
        <begin position="801"/>
        <end position="842"/>
    </location>
</feature>